<dbReference type="AlphaFoldDB" id="A0A2J5I5S8"/>
<dbReference type="EMBL" id="KZ559505">
    <property type="protein sequence ID" value="PLN85292.1"/>
    <property type="molecule type" value="Genomic_DNA"/>
</dbReference>
<evidence type="ECO:0000313" key="1">
    <source>
        <dbReference type="EMBL" id="PLN85292.1"/>
    </source>
</evidence>
<gene>
    <name evidence="1" type="ORF">BDW42DRAFT_160830</name>
</gene>
<proteinExistence type="predicted"/>
<evidence type="ECO:0000313" key="2">
    <source>
        <dbReference type="Proteomes" id="UP000235023"/>
    </source>
</evidence>
<organism evidence="1 2">
    <name type="scientific">Aspergillus taichungensis</name>
    <dbReference type="NCBI Taxonomy" id="482145"/>
    <lineage>
        <taxon>Eukaryota</taxon>
        <taxon>Fungi</taxon>
        <taxon>Dikarya</taxon>
        <taxon>Ascomycota</taxon>
        <taxon>Pezizomycotina</taxon>
        <taxon>Eurotiomycetes</taxon>
        <taxon>Eurotiomycetidae</taxon>
        <taxon>Eurotiales</taxon>
        <taxon>Aspergillaceae</taxon>
        <taxon>Aspergillus</taxon>
        <taxon>Aspergillus subgen. Circumdati</taxon>
    </lineage>
</organism>
<name>A0A2J5I5S8_9EURO</name>
<dbReference type="OrthoDB" id="4424523at2759"/>
<dbReference type="Proteomes" id="UP000235023">
    <property type="component" value="Unassembled WGS sequence"/>
</dbReference>
<sequence>MTFIEDRAIFQNASRDQLRAHFQPWARNAYRAENPRVTGDLDPEVDAPPRYGYFVQVDEDVLSSVVDGEGLVGRRGMRSSYVNFVNGWWMSYGERYARSRDPRWKCIAESEVEEDLEPVDGCVEFNVGWMMLDPIDISVEFYHDVGWGEEFWFGAVSAAAWGLFLVDGL</sequence>
<reference evidence="2" key="1">
    <citation type="submission" date="2017-12" db="EMBL/GenBank/DDBJ databases">
        <authorList>
            <consortium name="DOE Joint Genome Institute"/>
            <person name="Mondo S.J."/>
            <person name="Kjaerbolling I."/>
            <person name="Vesth T.C."/>
            <person name="Frisvad J.C."/>
            <person name="Nybo J.L."/>
            <person name="Theobald S."/>
            <person name="Kuo A."/>
            <person name="Bowyer P."/>
            <person name="Matsuda Y."/>
            <person name="Lyhne E.K."/>
            <person name="Kogle M.E."/>
            <person name="Clum A."/>
            <person name="Lipzen A."/>
            <person name="Salamov A."/>
            <person name="Ngan C.Y."/>
            <person name="Daum C."/>
            <person name="Chiniquy J."/>
            <person name="Barry K."/>
            <person name="LaButti K."/>
            <person name="Haridas S."/>
            <person name="Simmons B.A."/>
            <person name="Magnuson J.K."/>
            <person name="Mortensen U.H."/>
            <person name="Larsen T.O."/>
            <person name="Grigoriev I.V."/>
            <person name="Baker S.E."/>
            <person name="Andersen M.R."/>
            <person name="Nordberg H.P."/>
            <person name="Cantor M.N."/>
            <person name="Hua S.X."/>
        </authorList>
    </citation>
    <scope>NUCLEOTIDE SEQUENCE [LARGE SCALE GENOMIC DNA]</scope>
    <source>
        <strain evidence="2">IBT 19404</strain>
    </source>
</reference>
<keyword evidence="2" id="KW-1185">Reference proteome</keyword>
<protein>
    <submittedName>
        <fullName evidence="1">Uncharacterized protein</fullName>
    </submittedName>
</protein>
<accession>A0A2J5I5S8</accession>